<feature type="region of interest" description="Disordered" evidence="1">
    <location>
        <begin position="1334"/>
        <end position="1389"/>
    </location>
</feature>
<feature type="compositionally biased region" description="Low complexity" evidence="1">
    <location>
        <begin position="1217"/>
        <end position="1233"/>
    </location>
</feature>
<feature type="compositionally biased region" description="Low complexity" evidence="1">
    <location>
        <begin position="253"/>
        <end position="268"/>
    </location>
</feature>
<feature type="compositionally biased region" description="Basic and acidic residues" evidence="1">
    <location>
        <begin position="511"/>
        <end position="520"/>
    </location>
</feature>
<feature type="region of interest" description="Disordered" evidence="1">
    <location>
        <begin position="511"/>
        <end position="606"/>
    </location>
</feature>
<evidence type="ECO:0000256" key="1">
    <source>
        <dbReference type="SAM" id="MobiDB-lite"/>
    </source>
</evidence>
<feature type="compositionally biased region" description="Polar residues" evidence="1">
    <location>
        <begin position="1358"/>
        <end position="1374"/>
    </location>
</feature>
<gene>
    <name evidence="2" type="ORF">ACHAW5_000079</name>
</gene>
<protein>
    <submittedName>
        <fullName evidence="2">Uncharacterized protein</fullName>
    </submittedName>
</protein>
<feature type="compositionally biased region" description="Basic and acidic residues" evidence="1">
    <location>
        <begin position="44"/>
        <end position="54"/>
    </location>
</feature>
<feature type="region of interest" description="Disordered" evidence="1">
    <location>
        <begin position="744"/>
        <end position="782"/>
    </location>
</feature>
<keyword evidence="3" id="KW-1185">Reference proteome</keyword>
<accession>A0ABD3P2E9</accession>
<feature type="compositionally biased region" description="Basic and acidic residues" evidence="1">
    <location>
        <begin position="377"/>
        <end position="390"/>
    </location>
</feature>
<evidence type="ECO:0000313" key="3">
    <source>
        <dbReference type="Proteomes" id="UP001530315"/>
    </source>
</evidence>
<feature type="compositionally biased region" description="Polar residues" evidence="1">
    <location>
        <begin position="641"/>
        <end position="655"/>
    </location>
</feature>
<feature type="compositionally biased region" description="Pro residues" evidence="1">
    <location>
        <begin position="204"/>
        <end position="219"/>
    </location>
</feature>
<feature type="compositionally biased region" description="Polar residues" evidence="1">
    <location>
        <begin position="269"/>
        <end position="283"/>
    </location>
</feature>
<feature type="compositionally biased region" description="Polar residues" evidence="1">
    <location>
        <begin position="24"/>
        <end position="33"/>
    </location>
</feature>
<sequence>MSTTSGINGTHRKPPTLPTRRSKSITAMSTSSEDGCGDAVGIESRQESNVHDGDSPDDGNDCGSAVVTTNADGMSGGNGVEADDEKRIQSPLSNTSDANEAPAAQEEKDEKPSEPLRPAFVLEDIGTIDHPHPPAVATAENEGAPSHRNSSTSTSVSPHRHRSPSPQSHAGGSGLVVSRRGRSRSPVGFTPHHRSSSNGRHSAVPPPPPTTNPAPPPPSAGRELSDVALAAGEAAAWNNNGGGAGGAYHKPLSRGGRSPSPVSRLPSLNSHSFSFGNLCSSGEGNDVVMGGEEDGCSEEARGGVEELLGSFDWNVSPDSTSQKRYQEHPSPTLHDQYYSQHHRGGEEGGGHHSRRHHNDRRSPVPAIPHHPQYDQYDDSHRLRHLNDNAGRKRYHDQNSSNGGGDGRYHQNYTSSYSSSYHPSSNDHHHHEWHHHPNPPYLHRYDQDQGHSRSQIPHDNGGGHHRRDARLQQQHRYYRQDFDRRGQDNHHHSRSSSPGQHHQALFPEHHIMSGHSRDNNHRHQSSPPSANLRYNPGGRRGASPPALGRVLQGGMPQPHHRVGRGGTTSPAEKSIRGVSGDTRRKRKNDNATHRSSVFRGSPTARDSLPQELLLALEEDDDEEENHEGTDHPPQNGIDHRATTGSSPNMGRASRSLSPSNAMIVANPSMLALDPIQIDDACLLQDPMLADDDYLNYGNLSLRKSYDLDQVFSFIKEGNGAPNANGKSGDIIQGQMSFNLGFINSKSDDAEERGSNDKHGKSSDGGTHKRRESRGSYYNDKNDLLLPCDSSQSMGGLTPINSFSVSGENGNNKNGGTGGIVPLNSMDGMALRAFFSSSPNTTTGGGGGGRGGPTRPQMSGGSTSPAGFDGSPRLRGSSPTTTNAPVVHASTPHSCGHQGPARYGPPLGNSSQCGIDHSGYNGAIFGTPSHGPSSGNTQNDDRGQPQSSISSDISGAGGGAISKGFPNKRIKLSTRHALHPIARDLLNRTGGDLFILLKKLAPCFVGFRFKLPEIDLGPSNLVDSRVNSSTNTVIGDSSVRNDSGPRSHGATFINNDGGYSFPPGSAHNDVQMMIAMRRISSSICAFGGSLPPRTVPPFSRSVLISSPNSPNSIHSPSASKAPADADVMVPTFKEESPAERKERFDYEDKLSTRYFMKEHCVSWDVELHEVIASPVKTADKDVGVSGTPRSSKNKLIGVFKKGELTPTNLKYCAPVTPHTPSASPGSPGEASAPSTPGRPPTGKGTKIKYRCKLCGQPKQNHSCPYESSVVRSIGTMVYPAVNAFVSNEPGRLAPALSEMNNFTSLLSQDTSMAGGYQTGSLPGGGGPAFGTGVYRHHQHPSHHSGGPYAENLLTPDTVHWSPNTPGGLSTMSSVDPNSPGAPPPLGTPGGPTGNMVNTRYQGGNPRRRNYHHPLMSQSMTRTMSTPLSGHPVPRAPSMPLAPAGAIPSDVLFRDTMDLKREQFRAVRPPTATTLGNDDDSIVEDGHAIMDSPNAYRYPAIPTPYSQRKEMGDTLFALSREVPKLADSCAAILRDARERDLWDQAVAELTTQVIVVLKCEERDYTLEGLRRHLLTLGIAC</sequence>
<feature type="region of interest" description="Disordered" evidence="1">
    <location>
        <begin position="833"/>
        <end position="958"/>
    </location>
</feature>
<reference evidence="2 3" key="1">
    <citation type="submission" date="2024-10" db="EMBL/GenBank/DDBJ databases">
        <title>Updated reference genomes for cyclostephanoid diatoms.</title>
        <authorList>
            <person name="Roberts W.R."/>
            <person name="Alverson A.J."/>
        </authorList>
    </citation>
    <scope>NUCLEOTIDE SEQUENCE [LARGE SCALE GENOMIC DNA]</scope>
    <source>
        <strain evidence="2 3">AJA276-08</strain>
    </source>
</reference>
<organism evidence="2 3">
    <name type="scientific">Stephanodiscus triporus</name>
    <dbReference type="NCBI Taxonomy" id="2934178"/>
    <lineage>
        <taxon>Eukaryota</taxon>
        <taxon>Sar</taxon>
        <taxon>Stramenopiles</taxon>
        <taxon>Ochrophyta</taxon>
        <taxon>Bacillariophyta</taxon>
        <taxon>Coscinodiscophyceae</taxon>
        <taxon>Thalassiosirophycidae</taxon>
        <taxon>Stephanodiscales</taxon>
        <taxon>Stephanodiscaceae</taxon>
        <taxon>Stephanodiscus</taxon>
    </lineage>
</organism>
<feature type="region of interest" description="Disordered" evidence="1">
    <location>
        <begin position="618"/>
        <end position="655"/>
    </location>
</feature>
<comment type="caution">
    <text evidence="2">The sequence shown here is derived from an EMBL/GenBank/DDBJ whole genome shotgun (WGS) entry which is preliminary data.</text>
</comment>
<feature type="region of interest" description="Disordered" evidence="1">
    <location>
        <begin position="797"/>
        <end position="819"/>
    </location>
</feature>
<feature type="compositionally biased region" description="Gly residues" evidence="1">
    <location>
        <begin position="841"/>
        <end position="850"/>
    </location>
</feature>
<proteinExistence type="predicted"/>
<dbReference type="Proteomes" id="UP001530315">
    <property type="component" value="Unassembled WGS sequence"/>
</dbReference>
<feature type="region of interest" description="Disordered" evidence="1">
    <location>
        <begin position="1"/>
        <end position="466"/>
    </location>
</feature>
<feature type="compositionally biased region" description="Basic and acidic residues" evidence="1">
    <location>
        <begin position="105"/>
        <end position="114"/>
    </location>
</feature>
<feature type="region of interest" description="Disordered" evidence="1">
    <location>
        <begin position="1031"/>
        <end position="1053"/>
    </location>
</feature>
<feature type="compositionally biased region" description="Low complexity" evidence="1">
    <location>
        <begin position="146"/>
        <end position="157"/>
    </location>
</feature>
<feature type="compositionally biased region" description="Low complexity" evidence="1">
    <location>
        <begin position="228"/>
        <end position="239"/>
    </location>
</feature>
<dbReference type="EMBL" id="JALLAZ020001055">
    <property type="protein sequence ID" value="KAL3781653.1"/>
    <property type="molecule type" value="Genomic_DNA"/>
</dbReference>
<feature type="region of interest" description="Disordered" evidence="1">
    <location>
        <begin position="1208"/>
        <end position="1242"/>
    </location>
</feature>
<feature type="compositionally biased region" description="Low complexity" evidence="1">
    <location>
        <begin position="409"/>
        <end position="423"/>
    </location>
</feature>
<name>A0ABD3P2E9_9STRA</name>
<feature type="compositionally biased region" description="Basic and acidic residues" evidence="1">
    <location>
        <begin position="744"/>
        <end position="760"/>
    </location>
</feature>
<evidence type="ECO:0000313" key="2">
    <source>
        <dbReference type="EMBL" id="KAL3781653.1"/>
    </source>
</evidence>